<dbReference type="PANTHER" id="PTHR32337">
    <property type="entry name" value="NUCLEOLAR PROTEIN 7"/>
    <property type="match status" value="1"/>
</dbReference>
<dbReference type="RefSeq" id="XP_015261845.1">
    <property type="nucleotide sequence ID" value="XM_015406359.1"/>
</dbReference>
<accession>A0ABM1JK58</accession>
<dbReference type="InterPro" id="IPR012579">
    <property type="entry name" value="NOL7_C"/>
</dbReference>
<keyword evidence="3" id="KW-1185">Reference proteome</keyword>
<evidence type="ECO:0000259" key="2">
    <source>
        <dbReference type="Pfam" id="PF08157"/>
    </source>
</evidence>
<dbReference type="Proteomes" id="UP000694871">
    <property type="component" value="Unplaced"/>
</dbReference>
<feature type="region of interest" description="Disordered" evidence="1">
    <location>
        <begin position="53"/>
        <end position="97"/>
    </location>
</feature>
<dbReference type="GeneID" id="107106245"/>
<feature type="compositionally biased region" description="Polar residues" evidence="1">
    <location>
        <begin position="61"/>
        <end position="73"/>
    </location>
</feature>
<evidence type="ECO:0000313" key="3">
    <source>
        <dbReference type="Proteomes" id="UP000694871"/>
    </source>
</evidence>
<gene>
    <name evidence="4" type="primary">NOL7</name>
</gene>
<sequence length="191" mass="22157">MFLLGCKQSHFDFSPPSTLFFCCFVREKSALKEKRRQREELFKEQKKKKLLPANVLEELASSPQDSNNKPSDTAEQDQNIEDESESESVMEDNDEETLADRLQQSYKAVQLKDQALANRQQQAAREFVQRQLYGGNSNRTTANKYFSLENKKNTVKKAAIQFVVNSWGKKKKQKAKHFTKRWIASKMVPKT</sequence>
<proteinExistence type="predicted"/>
<dbReference type="PANTHER" id="PTHR32337:SF2">
    <property type="entry name" value="NUCLEOLAR PROTEIN 7"/>
    <property type="match status" value="1"/>
</dbReference>
<evidence type="ECO:0000313" key="4">
    <source>
        <dbReference type="RefSeq" id="XP_015261845.1"/>
    </source>
</evidence>
<reference evidence="4" key="1">
    <citation type="submission" date="2025-08" db="UniProtKB">
        <authorList>
            <consortium name="RefSeq"/>
        </authorList>
    </citation>
    <scope>IDENTIFICATION</scope>
</reference>
<evidence type="ECO:0000256" key="1">
    <source>
        <dbReference type="SAM" id="MobiDB-lite"/>
    </source>
</evidence>
<name>A0ABM1JK58_GEKJA</name>
<organism evidence="3 4">
    <name type="scientific">Gekko japonicus</name>
    <name type="common">Schlegel's Japanese gecko</name>
    <dbReference type="NCBI Taxonomy" id="146911"/>
    <lineage>
        <taxon>Eukaryota</taxon>
        <taxon>Metazoa</taxon>
        <taxon>Chordata</taxon>
        <taxon>Craniata</taxon>
        <taxon>Vertebrata</taxon>
        <taxon>Euteleostomi</taxon>
        <taxon>Lepidosauria</taxon>
        <taxon>Squamata</taxon>
        <taxon>Bifurcata</taxon>
        <taxon>Gekkota</taxon>
        <taxon>Gekkonidae</taxon>
        <taxon>Gekkoninae</taxon>
        <taxon>Gekko</taxon>
    </lineage>
</organism>
<feature type="compositionally biased region" description="Acidic residues" evidence="1">
    <location>
        <begin position="74"/>
        <end position="97"/>
    </location>
</feature>
<dbReference type="Pfam" id="PF08157">
    <property type="entry name" value="NUC129"/>
    <property type="match status" value="1"/>
</dbReference>
<feature type="domain" description="U3 small nucleolar RNA-associated protein NOL7 C-terminal" evidence="2">
    <location>
        <begin position="106"/>
        <end position="168"/>
    </location>
</feature>
<protein>
    <submittedName>
        <fullName evidence="4">Nucleolar protein 7</fullName>
    </submittedName>
</protein>